<reference evidence="2" key="1">
    <citation type="submission" date="2021-10" db="EMBL/GenBank/DDBJ databases">
        <title>Anaerobic single-cell dispensing facilitates the cultivation of human gut bacteria.</title>
        <authorList>
            <person name="Afrizal A."/>
        </authorList>
    </citation>
    <scope>NUCLEOTIDE SEQUENCE</scope>
    <source>
        <strain evidence="2">CLA-AA-H272</strain>
    </source>
</reference>
<dbReference type="Proteomes" id="UP001199319">
    <property type="component" value="Unassembled WGS sequence"/>
</dbReference>
<dbReference type="RefSeq" id="WP_302927814.1">
    <property type="nucleotide sequence ID" value="NZ_JAJEPW010000004.1"/>
</dbReference>
<protein>
    <submittedName>
        <fullName evidence="2">Uncharacterized protein</fullName>
    </submittedName>
</protein>
<feature type="region of interest" description="Disordered" evidence="1">
    <location>
        <begin position="522"/>
        <end position="542"/>
    </location>
</feature>
<feature type="compositionally biased region" description="Basic and acidic residues" evidence="1">
    <location>
        <begin position="530"/>
        <end position="542"/>
    </location>
</feature>
<dbReference type="AlphaFoldDB" id="A0AAE3AC65"/>
<keyword evidence="3" id="KW-1185">Reference proteome</keyword>
<comment type="caution">
    <text evidence="2">The sequence shown here is derived from an EMBL/GenBank/DDBJ whole genome shotgun (WGS) entry which is preliminary data.</text>
</comment>
<gene>
    <name evidence="2" type="ORF">LKD37_02730</name>
</gene>
<name>A0AAE3AC65_9FIRM</name>
<evidence type="ECO:0000313" key="3">
    <source>
        <dbReference type="Proteomes" id="UP001199319"/>
    </source>
</evidence>
<accession>A0AAE3AC65</accession>
<dbReference type="EMBL" id="JAJEPW010000004">
    <property type="protein sequence ID" value="MCC2128444.1"/>
    <property type="molecule type" value="Genomic_DNA"/>
</dbReference>
<organism evidence="2 3">
    <name type="scientific">Brotocaccenecus cirricatena</name>
    <dbReference type="NCBI Taxonomy" id="3064195"/>
    <lineage>
        <taxon>Bacteria</taxon>
        <taxon>Bacillati</taxon>
        <taxon>Bacillota</taxon>
        <taxon>Clostridia</taxon>
        <taxon>Eubacteriales</taxon>
        <taxon>Oscillospiraceae</taxon>
        <taxon>Brotocaccenecus</taxon>
    </lineage>
</organism>
<sequence>MAYLAEVQLPAASKNAADGSSTPAPEYGLTMRGHLANVGNGVGGLCRKHGANLSYHILGAASAEIPMTQISTYLAAGFMRRFKEAVGKEQLQLKLSKAVVDDWVEDIGLTAQQVYNDVTHGCPDLMLPDISIGVMPPKGGGAAPWDTAARNWCSRCEGQRGRNRAALEGELPKSLLDEDATDDSLIGRTFRKLCDIAKNPELGPYYAAFLLSRNGDDLKAAVEGTIQEIQGQKRDEQSYLDSAADRIVQASTNFCANRFFGIGDKRAYNDYVDSVKEYYRTYNHVRECTDVENTLRRFREQLENLNSGYFALLTEVLDNLLETFEEDEQWLDSSAASASSGYTKRILQLSDIRPKLDEAIDELNATQLVRNFTEHLMKDPKQWKSRDDGKIGLYISEFMVDLFRDQTNRSLEDYLYEKYPETGHNSAQLAQAVSNDILDGVYNDAKPMFWCSQTFPLGQGNNTVTFDSSSLSVPANASAVCSAAQQFGSSHTQFYIRKTGLKNRIFALRFCSGVPLYPAGRRRKHHQRINRRDAARQMRERT</sequence>
<evidence type="ECO:0000313" key="2">
    <source>
        <dbReference type="EMBL" id="MCC2128444.1"/>
    </source>
</evidence>
<proteinExistence type="predicted"/>
<evidence type="ECO:0000256" key="1">
    <source>
        <dbReference type="SAM" id="MobiDB-lite"/>
    </source>
</evidence>